<keyword evidence="3" id="KW-1185">Reference proteome</keyword>
<dbReference type="RefSeq" id="WP_037166572.1">
    <property type="nucleotide sequence ID" value="NZ_CAJXID010000013.1"/>
</dbReference>
<feature type="region of interest" description="Disordered" evidence="1">
    <location>
        <begin position="1"/>
        <end position="98"/>
    </location>
</feature>
<feature type="compositionally biased region" description="Low complexity" evidence="1">
    <location>
        <begin position="58"/>
        <end position="72"/>
    </location>
</feature>
<organism evidence="2 3">
    <name type="scientific">Pseudorhizobium pelagicum</name>
    <dbReference type="NCBI Taxonomy" id="1509405"/>
    <lineage>
        <taxon>Bacteria</taxon>
        <taxon>Pseudomonadati</taxon>
        <taxon>Pseudomonadota</taxon>
        <taxon>Alphaproteobacteria</taxon>
        <taxon>Hyphomicrobiales</taxon>
        <taxon>Rhizobiaceae</taxon>
        <taxon>Rhizobium/Agrobacterium group</taxon>
        <taxon>Pseudorhizobium</taxon>
    </lineage>
</organism>
<evidence type="ECO:0000313" key="2">
    <source>
        <dbReference type="EMBL" id="KEQ06136.1"/>
    </source>
</evidence>
<comment type="caution">
    <text evidence="2">The sequence shown here is derived from an EMBL/GenBank/DDBJ whole genome shotgun (WGS) entry which is preliminary data.</text>
</comment>
<evidence type="ECO:0000256" key="1">
    <source>
        <dbReference type="SAM" id="MobiDB-lite"/>
    </source>
</evidence>
<name>A0A922P011_9HYPH</name>
<evidence type="ECO:0000313" key="3">
    <source>
        <dbReference type="Proteomes" id="UP000052167"/>
    </source>
</evidence>
<dbReference type="Proteomes" id="UP000052167">
    <property type="component" value="Unassembled WGS sequence"/>
</dbReference>
<dbReference type="OrthoDB" id="8277693at2"/>
<reference evidence="2 3" key="1">
    <citation type="submission" date="2014-06" db="EMBL/GenBank/DDBJ databases">
        <title>Rhizobium pelagicum/R2-400B4.</title>
        <authorList>
            <person name="Kimes N.E."/>
            <person name="Lopez-Perez M."/>
        </authorList>
    </citation>
    <scope>NUCLEOTIDE SEQUENCE [LARGE SCALE GENOMIC DNA]</scope>
    <source>
        <strain evidence="2 3">R2-400B4</strain>
    </source>
</reference>
<feature type="compositionally biased region" description="Basic and acidic residues" evidence="1">
    <location>
        <begin position="88"/>
        <end position="98"/>
    </location>
</feature>
<sequence length="200" mass="20957">MKNSPWKFLVGLATRRRETDSEDAASATKPGTDRSSTPKTDLSAAHRGPTAPSAVHQNDPAAPTVPAANAPDPVEEDAAGAALAPSADELKHASTLDDRNEVLQSAGVGAIDAAIDAGAATPQVRRTRGPGRPKSVGGGKGAAALDSSPARAEPTALADSPFLEQMASLDEEVQQLRLHLADKLRMQNEQLKKMLERFNR</sequence>
<accession>A0A922P011</accession>
<gene>
    <name evidence="2" type="ORF">GV68_07630</name>
</gene>
<dbReference type="AlphaFoldDB" id="A0A922P011"/>
<protein>
    <submittedName>
        <fullName evidence="2">Uncharacterized protein</fullName>
    </submittedName>
</protein>
<feature type="region of interest" description="Disordered" evidence="1">
    <location>
        <begin position="116"/>
        <end position="155"/>
    </location>
</feature>
<dbReference type="EMBL" id="JOKJ01000017">
    <property type="protein sequence ID" value="KEQ06136.1"/>
    <property type="molecule type" value="Genomic_DNA"/>
</dbReference>
<proteinExistence type="predicted"/>